<dbReference type="EMBL" id="JAAIUW010000013">
    <property type="protein sequence ID" value="KAF7804978.1"/>
    <property type="molecule type" value="Genomic_DNA"/>
</dbReference>
<gene>
    <name evidence="3" type="ORF">G2W53_022035</name>
    <name evidence="2" type="ORF">G2W53_044089</name>
</gene>
<evidence type="ECO:0000313" key="3">
    <source>
        <dbReference type="EMBL" id="KAF7823891.1"/>
    </source>
</evidence>
<dbReference type="AlphaFoldDB" id="A0A834W0S6"/>
<evidence type="ECO:0000313" key="2">
    <source>
        <dbReference type="EMBL" id="KAF7804978.1"/>
    </source>
</evidence>
<sequence>MHDLLAKLNQNHSAGSALHQQNGSGSAVQNHNDSSSAGSAPFPQTHTHSPCN</sequence>
<organism evidence="2 4">
    <name type="scientific">Senna tora</name>
    <dbReference type="NCBI Taxonomy" id="362788"/>
    <lineage>
        <taxon>Eukaryota</taxon>
        <taxon>Viridiplantae</taxon>
        <taxon>Streptophyta</taxon>
        <taxon>Embryophyta</taxon>
        <taxon>Tracheophyta</taxon>
        <taxon>Spermatophyta</taxon>
        <taxon>Magnoliopsida</taxon>
        <taxon>eudicotyledons</taxon>
        <taxon>Gunneridae</taxon>
        <taxon>Pentapetalae</taxon>
        <taxon>rosids</taxon>
        <taxon>fabids</taxon>
        <taxon>Fabales</taxon>
        <taxon>Fabaceae</taxon>
        <taxon>Caesalpinioideae</taxon>
        <taxon>Cassia clade</taxon>
        <taxon>Senna</taxon>
    </lineage>
</organism>
<feature type="compositionally biased region" description="Polar residues" evidence="1">
    <location>
        <begin position="8"/>
        <end position="52"/>
    </location>
</feature>
<evidence type="ECO:0000313" key="4">
    <source>
        <dbReference type="Proteomes" id="UP000634136"/>
    </source>
</evidence>
<accession>A0A834W0S6</accession>
<dbReference type="Proteomes" id="UP000634136">
    <property type="component" value="Unassembled WGS sequence"/>
</dbReference>
<dbReference type="EMBL" id="JAAIUW010000007">
    <property type="protein sequence ID" value="KAF7823891.1"/>
    <property type="molecule type" value="Genomic_DNA"/>
</dbReference>
<keyword evidence="4" id="KW-1185">Reference proteome</keyword>
<feature type="region of interest" description="Disordered" evidence="1">
    <location>
        <begin position="1"/>
        <end position="52"/>
    </location>
</feature>
<protein>
    <submittedName>
        <fullName evidence="2">Uncharacterized protein</fullName>
    </submittedName>
</protein>
<reference evidence="2" key="1">
    <citation type="submission" date="2020-09" db="EMBL/GenBank/DDBJ databases">
        <title>Genome-Enabled Discovery of Anthraquinone Biosynthesis in Senna tora.</title>
        <authorList>
            <person name="Kang S.-H."/>
            <person name="Pandey R.P."/>
            <person name="Lee C.-M."/>
            <person name="Sim J.-S."/>
            <person name="Jeong J.-T."/>
            <person name="Choi B.-S."/>
            <person name="Jung M."/>
            <person name="Ginzburg D."/>
            <person name="Zhao K."/>
            <person name="Won S.Y."/>
            <person name="Oh T.-J."/>
            <person name="Yu Y."/>
            <person name="Kim N.-H."/>
            <person name="Lee O.R."/>
            <person name="Lee T.-H."/>
            <person name="Bashyal P."/>
            <person name="Kim T.-S."/>
            <person name="Lee W.-H."/>
            <person name="Kawkins C."/>
            <person name="Kim C.-K."/>
            <person name="Kim J.S."/>
            <person name="Ahn B.O."/>
            <person name="Rhee S.Y."/>
            <person name="Sohng J.K."/>
        </authorList>
    </citation>
    <scope>NUCLEOTIDE SEQUENCE</scope>
    <source>
        <tissue evidence="2">Leaf</tissue>
    </source>
</reference>
<proteinExistence type="predicted"/>
<name>A0A834W0S6_9FABA</name>
<comment type="caution">
    <text evidence="2">The sequence shown here is derived from an EMBL/GenBank/DDBJ whole genome shotgun (WGS) entry which is preliminary data.</text>
</comment>
<evidence type="ECO:0000256" key="1">
    <source>
        <dbReference type="SAM" id="MobiDB-lite"/>
    </source>
</evidence>